<keyword evidence="3" id="KW-1185">Reference proteome</keyword>
<evidence type="ECO:0000313" key="2">
    <source>
        <dbReference type="EMBL" id="MDC7684269.1"/>
    </source>
</evidence>
<gene>
    <name evidence="2" type="ORF">PQU92_13340</name>
</gene>
<dbReference type="RefSeq" id="WP_272748733.1">
    <property type="nucleotide sequence ID" value="NZ_JAQQKX010000011.1"/>
</dbReference>
<feature type="signal peptide" evidence="1">
    <location>
        <begin position="1"/>
        <end position="28"/>
    </location>
</feature>
<evidence type="ECO:0000256" key="1">
    <source>
        <dbReference type="SAM" id="SignalP"/>
    </source>
</evidence>
<dbReference type="EMBL" id="JAQQKX010000011">
    <property type="protein sequence ID" value="MDC7684269.1"/>
    <property type="molecule type" value="Genomic_DNA"/>
</dbReference>
<proteinExistence type="predicted"/>
<dbReference type="Proteomes" id="UP001214854">
    <property type="component" value="Unassembled WGS sequence"/>
</dbReference>
<evidence type="ECO:0000313" key="3">
    <source>
        <dbReference type="Proteomes" id="UP001214854"/>
    </source>
</evidence>
<reference evidence="2 3" key="1">
    <citation type="submission" date="2023-01" db="EMBL/GenBank/DDBJ databases">
        <title>Novel species of the genus Asticcacaulis isolated from rivers.</title>
        <authorList>
            <person name="Lu H."/>
        </authorList>
    </citation>
    <scope>NUCLEOTIDE SEQUENCE [LARGE SCALE GENOMIC DNA]</scope>
    <source>
        <strain evidence="2 3">BYS171W</strain>
    </source>
</reference>
<accession>A0ABT5HW35</accession>
<comment type="caution">
    <text evidence="2">The sequence shown here is derived from an EMBL/GenBank/DDBJ whole genome shotgun (WGS) entry which is preliminary data.</text>
</comment>
<name>A0ABT5HW35_9CAUL</name>
<protein>
    <submittedName>
        <fullName evidence="2">Uncharacterized protein</fullName>
    </submittedName>
</protein>
<keyword evidence="1" id="KW-0732">Signal</keyword>
<feature type="chain" id="PRO_5046901845" evidence="1">
    <location>
        <begin position="29"/>
        <end position="248"/>
    </location>
</feature>
<organism evidence="2 3">
    <name type="scientific">Asticcacaulis aquaticus</name>
    <dbReference type="NCBI Taxonomy" id="2984212"/>
    <lineage>
        <taxon>Bacteria</taxon>
        <taxon>Pseudomonadati</taxon>
        <taxon>Pseudomonadota</taxon>
        <taxon>Alphaproteobacteria</taxon>
        <taxon>Caulobacterales</taxon>
        <taxon>Caulobacteraceae</taxon>
        <taxon>Asticcacaulis</taxon>
    </lineage>
</organism>
<sequence length="248" mass="26289">MSTHLKWASAIVIGGALAVTVAVGFAQAQDAKSNSTASRATTLKPTAVSAAKINPVLLRKPEAPARVDWSAAVMQSRAAPISTLNLKAARDPKAPTIQPLAARLPRQELDKTRLPMLMPKTGGLIKIDKAKVVSFGDAYSLNLPQDKGMQLTLMGNRSMIKADRGMISAKARAKVNGVAETVRITKLEDGWTASFRRYGVLYTVDLLCEDLQSAACATDGYLRAAIADISEVTLGAEAMKEAQAAGVK</sequence>